<protein>
    <submittedName>
        <fullName evidence="2">VCBS repeat-containing protein</fullName>
    </submittedName>
</protein>
<dbReference type="InterPro" id="IPR028994">
    <property type="entry name" value="Integrin_alpha_N"/>
</dbReference>
<sequence>MLSQRHAAAFTGCLLASIGCGGPAPCSDRGALCPALDEPVRIQFGFEPDALVHADLDGDGRRDLIVASGRAGSLTVSWSAFDGPATSTSTWSIGQEVAEVIAADLDGDGNLDLATALPRDDAVAVLHGLGGRNFTGVERHPVGAAPRALLAVDLDPAGPPVLVTANAGDGTVSVLRRLVAEPPLPVGLDPRGLAAGDLDGDGHLDLAVALAGADAVQVLRGDGRGGLHKGPRHAVGDAPYAVVVADLDADGHADLATADALDDTVTVLWSDGSGDLRGRAVWPTAALPRTLVVVTPPAEPPVLGVLSETTHTIQRLDPRDGQIAAGAPAAAPRAIAAGDGDTLLYGAPGRLGALAPAPGLVVTAAWHEPDIAGAWPIDLAGDGRDVMAAQVSGAPGSLALWRPDGGWFDLVPTGLADPIEGVRVGDLDGDGRRDVVVWSLGEMTAALRQADDTWPIEPVPRLIATPSAVAVADVDGDGRDEVLNLYGSGLSAYHSDGAGGLATLVNFELEPPRATLAVVDRGDAEVGLILGGTTGLLVFDRLADPPRPLEFDPLSLWDLDAVEFDEDGRLDALLCAREGVFAVPDVFAPTPGAPVRLGEAPCRQIDPVDLDGAGAIDVLVTDKEDGHVRLEPWLATGGAWEPGAALALAAEDIPALARLDDGLALVSADTGDLEVSALALGSGLVETASVRLDEALELLIGDLDGDGAADLLGLSDRLARARADGRGGFGPLERFDADDRLVGSARHAVLADLDSDGADELILAVLRPDGCELLRVRLDGDAPVFASIATLAPEDHHVRAVDLDGDGALDLLADRYGRIELTILAGRGDGTFAGARRTAVEHEAWIEAVADMDGDRRLDLVSVSLDGTQVLAGRSDGTFAAPRAWTAVNPYQLAAADFDRDGRTDLALVDGAHRLLLVPGAGATGGPPRPLPPTGVTAIAAADLDGDGWNELLAASEGVNGLGALHIGRGADGLRILRHRWSARGVLRLDAADVDGDGRRDIALIDDLGVTFVRQAP</sequence>
<accession>A0ABS7TSG0</accession>
<reference evidence="2" key="1">
    <citation type="submission" date="2021-08" db="EMBL/GenBank/DDBJ databases">
        <authorList>
            <person name="Stevens D.C."/>
        </authorList>
    </citation>
    <scope>NUCLEOTIDE SEQUENCE</scope>
    <source>
        <strain evidence="2">DSM 53165</strain>
    </source>
</reference>
<dbReference type="SUPFAM" id="SSF69318">
    <property type="entry name" value="Integrin alpha N-terminal domain"/>
    <property type="match status" value="3"/>
</dbReference>
<dbReference type="Gene3D" id="2.130.10.130">
    <property type="entry name" value="Integrin alpha, N-terminal"/>
    <property type="match status" value="3"/>
</dbReference>
<dbReference type="PANTHER" id="PTHR44103">
    <property type="entry name" value="PROPROTEIN CONVERTASE P"/>
    <property type="match status" value="1"/>
</dbReference>
<gene>
    <name evidence="2" type="ORF">K7C98_18130</name>
</gene>
<dbReference type="InterPro" id="IPR013517">
    <property type="entry name" value="FG-GAP"/>
</dbReference>
<evidence type="ECO:0000256" key="1">
    <source>
        <dbReference type="ARBA" id="ARBA00022729"/>
    </source>
</evidence>
<name>A0ABS7TSG0_9BACT</name>
<keyword evidence="3" id="KW-1185">Reference proteome</keyword>
<dbReference type="EMBL" id="JAIRAU010000024">
    <property type="protein sequence ID" value="MBZ5711169.1"/>
    <property type="molecule type" value="Genomic_DNA"/>
</dbReference>
<evidence type="ECO:0000313" key="2">
    <source>
        <dbReference type="EMBL" id="MBZ5711169.1"/>
    </source>
</evidence>
<dbReference type="Proteomes" id="UP001139031">
    <property type="component" value="Unassembled WGS sequence"/>
</dbReference>
<dbReference type="PROSITE" id="PS51257">
    <property type="entry name" value="PROKAR_LIPOPROTEIN"/>
    <property type="match status" value="1"/>
</dbReference>
<dbReference type="Pfam" id="PF13517">
    <property type="entry name" value="FG-GAP_3"/>
    <property type="match status" value="4"/>
</dbReference>
<proteinExistence type="predicted"/>
<dbReference type="PANTHER" id="PTHR44103:SF1">
    <property type="entry name" value="PROPROTEIN CONVERTASE P"/>
    <property type="match status" value="1"/>
</dbReference>
<dbReference type="RefSeq" id="WP_224192942.1">
    <property type="nucleotide sequence ID" value="NZ_JAIRAU010000024.1"/>
</dbReference>
<keyword evidence="1" id="KW-0732">Signal</keyword>
<comment type="caution">
    <text evidence="2">The sequence shown here is derived from an EMBL/GenBank/DDBJ whole genome shotgun (WGS) entry which is preliminary data.</text>
</comment>
<organism evidence="2 3">
    <name type="scientific">Nannocystis pusilla</name>
    <dbReference type="NCBI Taxonomy" id="889268"/>
    <lineage>
        <taxon>Bacteria</taxon>
        <taxon>Pseudomonadati</taxon>
        <taxon>Myxococcota</taxon>
        <taxon>Polyangia</taxon>
        <taxon>Nannocystales</taxon>
        <taxon>Nannocystaceae</taxon>
        <taxon>Nannocystis</taxon>
    </lineage>
</organism>
<evidence type="ECO:0000313" key="3">
    <source>
        <dbReference type="Proteomes" id="UP001139031"/>
    </source>
</evidence>